<dbReference type="InterPro" id="IPR006250">
    <property type="entry name" value="Aconitase_put"/>
</dbReference>
<dbReference type="InterPro" id="IPR000573">
    <property type="entry name" value="AconitaseA/IPMdHydase_ssu_swvl"/>
</dbReference>
<evidence type="ECO:0000256" key="5">
    <source>
        <dbReference type="ARBA" id="ARBA00022723"/>
    </source>
</evidence>
<keyword evidence="5" id="KW-0479">Metal-binding</keyword>
<evidence type="ECO:0000256" key="7">
    <source>
        <dbReference type="ARBA" id="ARBA00023014"/>
    </source>
</evidence>
<gene>
    <name evidence="13" type="ORF">ENF32_05390</name>
</gene>
<keyword evidence="7" id="KW-0411">Iron-sulfur</keyword>
<evidence type="ECO:0000256" key="2">
    <source>
        <dbReference type="ARBA" id="ARBA00004717"/>
    </source>
</evidence>
<dbReference type="InterPro" id="IPR036008">
    <property type="entry name" value="Aconitase_4Fe-4S_dom"/>
</dbReference>
<dbReference type="PANTHER" id="PTHR43160">
    <property type="entry name" value="ACONITATE HYDRATASE B"/>
    <property type="match status" value="1"/>
</dbReference>
<protein>
    <recommendedName>
        <fullName evidence="4">Aconitate hydratase A</fullName>
        <ecNumber evidence="3">4.2.1.3</ecNumber>
    </recommendedName>
    <alternativeName>
        <fullName evidence="10">Iron-responsive protein-like</fullName>
    </alternativeName>
    <alternativeName>
        <fullName evidence="9">RNA-binding protein</fullName>
    </alternativeName>
</protein>
<dbReference type="EMBL" id="DQWS01000199">
    <property type="protein sequence ID" value="HDD53484.1"/>
    <property type="molecule type" value="Genomic_DNA"/>
</dbReference>
<dbReference type="Gene3D" id="3.20.19.10">
    <property type="entry name" value="Aconitase, domain 4"/>
    <property type="match status" value="1"/>
</dbReference>
<dbReference type="GO" id="GO:0006099">
    <property type="term" value="P:tricarboxylic acid cycle"/>
    <property type="evidence" value="ECO:0007669"/>
    <property type="project" value="UniProtKB-UniPathway"/>
</dbReference>
<evidence type="ECO:0000256" key="3">
    <source>
        <dbReference type="ARBA" id="ARBA00012926"/>
    </source>
</evidence>
<proteinExistence type="predicted"/>
<evidence type="ECO:0000256" key="9">
    <source>
        <dbReference type="ARBA" id="ARBA00031081"/>
    </source>
</evidence>
<evidence type="ECO:0000259" key="11">
    <source>
        <dbReference type="Pfam" id="PF00330"/>
    </source>
</evidence>
<dbReference type="EC" id="4.2.1.3" evidence="3"/>
<dbReference type="GO" id="GO:0046872">
    <property type="term" value="F:metal ion binding"/>
    <property type="evidence" value="ECO:0007669"/>
    <property type="project" value="UniProtKB-KW"/>
</dbReference>
<sequence>MGLNVVQKILKEHLVEGELVPGKEIAIKIDQTLYQDATGTMAAMEFEAMGVPSVKTEFSIIYIDHKTIQMGFEDADDHSYLRTFAAKYGVYYSKPGNGICHQVHLERFGKPGKTLLGSDSHTPTGGGIGMIAIGAGGLDVSAAMAGLPFYLTCPKVYGVYLTGQLPKWVSAKDVILKLLSILTTKGNVGWMVEYFGPGLKTLGVPERATITNMGAELGVTTSVFPSDEITREFLKAQGREEDWVELLPDPDAEYDRVIEINLSELEPLVALPHSPDNVVTVREVEGKTVDQVCIGSCTNSSYRDLMVVAKVAKVWVDKYGKGFAPHLDVVVGPGSKQVVRQIDSEGALDWLLEAGIRLEENACGFCIGMGQAPRNEAVSVRTNNRNFYGRSGTLSAGIYLVSPETAVACALTGVITDPRDLETRYGLEYPEVQIPDRFIIDDKMVLPPAEDPSTVEVYRGPNIVPPEPNEPLPQEIKGEVTIKVGDKITTDHIMPAGQRLKYRSNVPKYAEFVFESVDSTFSKRALDNKEKGVHNIIVGGESYGQGSSREHAALCPMYLGVKAVVAKAIERIHRGNLINFGILPLYFEDPDDYDKIDQGDKVSIPDVRKALLENTGKLVMKNESKGVDIPLTFNLSDRERKIILLGGMLNVAKEYGGKSFREIEISE</sequence>
<comment type="catalytic activity">
    <reaction evidence="8">
        <text>citrate = D-threo-isocitrate</text>
        <dbReference type="Rhea" id="RHEA:10336"/>
        <dbReference type="ChEBI" id="CHEBI:15562"/>
        <dbReference type="ChEBI" id="CHEBI:16947"/>
        <dbReference type="EC" id="4.2.1.3"/>
    </reaction>
</comment>
<organism evidence="13">
    <name type="scientific">Thermosulfidibacter takaii</name>
    <dbReference type="NCBI Taxonomy" id="412593"/>
    <lineage>
        <taxon>Bacteria</taxon>
        <taxon>Pseudomonadati</taxon>
        <taxon>Thermosulfidibacterota</taxon>
        <taxon>Thermosulfidibacteria</taxon>
        <taxon>Thermosulfidibacterales</taxon>
        <taxon>Thermosulfidibacteraceae</taxon>
    </lineage>
</organism>
<dbReference type="PANTHER" id="PTHR43160:SF3">
    <property type="entry name" value="ACONITATE HYDRATASE, MITOCHONDRIAL"/>
    <property type="match status" value="1"/>
</dbReference>
<keyword evidence="6" id="KW-0408">Iron</keyword>
<evidence type="ECO:0000256" key="4">
    <source>
        <dbReference type="ARBA" id="ARBA00019378"/>
    </source>
</evidence>
<accession>A0A7C0U6S7</accession>
<name>A0A7C0U6S7_9BACT</name>
<comment type="pathway">
    <text evidence="2">Carbohydrate metabolism; tricarboxylic acid cycle; isocitrate from oxaloacetate: step 2/2.</text>
</comment>
<dbReference type="InterPro" id="IPR015931">
    <property type="entry name" value="Acnase/IPM_dHydase_lsu_aba_1/3"/>
</dbReference>
<dbReference type="InterPro" id="IPR001030">
    <property type="entry name" value="Acoase/IPM_deHydtase_lsu_aba"/>
</dbReference>
<dbReference type="InterPro" id="IPR050926">
    <property type="entry name" value="Aconitase/IPM_isomerase"/>
</dbReference>
<evidence type="ECO:0000256" key="1">
    <source>
        <dbReference type="ARBA" id="ARBA00001966"/>
    </source>
</evidence>
<dbReference type="InterPro" id="IPR018136">
    <property type="entry name" value="Aconitase_4Fe-4S_BS"/>
</dbReference>
<dbReference type="SUPFAM" id="SSF53732">
    <property type="entry name" value="Aconitase iron-sulfur domain"/>
    <property type="match status" value="1"/>
</dbReference>
<dbReference type="UniPathway" id="UPA00223">
    <property type="reaction ID" value="UER00718"/>
</dbReference>
<dbReference type="AlphaFoldDB" id="A0A7C0U6S7"/>
<dbReference type="PRINTS" id="PR00415">
    <property type="entry name" value="ACONITASE"/>
</dbReference>
<dbReference type="PROSITE" id="PS00450">
    <property type="entry name" value="ACONITASE_1"/>
    <property type="match status" value="1"/>
</dbReference>
<dbReference type="InterPro" id="IPR015928">
    <property type="entry name" value="Aconitase/3IPM_dehydase_swvl"/>
</dbReference>
<evidence type="ECO:0000256" key="6">
    <source>
        <dbReference type="ARBA" id="ARBA00023004"/>
    </source>
</evidence>
<dbReference type="Gene3D" id="3.30.499.10">
    <property type="entry name" value="Aconitase, domain 3"/>
    <property type="match status" value="2"/>
</dbReference>
<dbReference type="Pfam" id="PF00330">
    <property type="entry name" value="Aconitase"/>
    <property type="match status" value="1"/>
</dbReference>
<comment type="caution">
    <text evidence="13">The sequence shown here is derived from an EMBL/GenBank/DDBJ whole genome shotgun (WGS) entry which is preliminary data.</text>
</comment>
<dbReference type="GO" id="GO:0005829">
    <property type="term" value="C:cytosol"/>
    <property type="evidence" value="ECO:0007669"/>
    <property type="project" value="TreeGrafter"/>
</dbReference>
<dbReference type="Pfam" id="PF00694">
    <property type="entry name" value="Aconitase_C"/>
    <property type="match status" value="1"/>
</dbReference>
<dbReference type="Proteomes" id="UP000885690">
    <property type="component" value="Unassembled WGS sequence"/>
</dbReference>
<evidence type="ECO:0000256" key="10">
    <source>
        <dbReference type="ARBA" id="ARBA00031977"/>
    </source>
</evidence>
<dbReference type="SUPFAM" id="SSF52016">
    <property type="entry name" value="LeuD/IlvD-like"/>
    <property type="match status" value="1"/>
</dbReference>
<dbReference type="GO" id="GO:0051539">
    <property type="term" value="F:4 iron, 4 sulfur cluster binding"/>
    <property type="evidence" value="ECO:0007669"/>
    <property type="project" value="TreeGrafter"/>
</dbReference>
<feature type="domain" description="Aconitase/3-isopropylmalate dehydratase large subunit alpha/beta/alpha" evidence="11">
    <location>
        <begin position="7"/>
        <end position="284"/>
    </location>
</feature>
<comment type="cofactor">
    <cofactor evidence="1">
        <name>[4Fe-4S] cluster</name>
        <dbReference type="ChEBI" id="CHEBI:49883"/>
    </cofactor>
</comment>
<reference evidence="13" key="1">
    <citation type="journal article" date="2020" name="mSystems">
        <title>Genome- and Community-Level Interaction Insights into Carbon Utilization and Element Cycling Functions of Hydrothermarchaeota in Hydrothermal Sediment.</title>
        <authorList>
            <person name="Zhou Z."/>
            <person name="Liu Y."/>
            <person name="Xu W."/>
            <person name="Pan J."/>
            <person name="Luo Z.H."/>
            <person name="Li M."/>
        </authorList>
    </citation>
    <scope>NUCLEOTIDE SEQUENCE [LARGE SCALE GENOMIC DNA]</scope>
    <source>
        <strain evidence="13">HyVt-115</strain>
    </source>
</reference>
<keyword evidence="13" id="KW-0456">Lyase</keyword>
<dbReference type="GO" id="GO:0003994">
    <property type="term" value="F:aconitate hydratase activity"/>
    <property type="evidence" value="ECO:0007669"/>
    <property type="project" value="UniProtKB-EC"/>
</dbReference>
<dbReference type="NCBIfam" id="NF005558">
    <property type="entry name" value="PRK07229.1"/>
    <property type="match status" value="1"/>
</dbReference>
<evidence type="ECO:0000313" key="13">
    <source>
        <dbReference type="EMBL" id="HDD53484.1"/>
    </source>
</evidence>
<evidence type="ECO:0000256" key="8">
    <source>
        <dbReference type="ARBA" id="ARBA00023501"/>
    </source>
</evidence>
<feature type="domain" description="Aconitase A/isopropylmalate dehydratase small subunit swivel" evidence="12">
    <location>
        <begin position="520"/>
        <end position="589"/>
    </location>
</feature>
<dbReference type="NCBIfam" id="TIGR01342">
    <property type="entry name" value="acon_putative"/>
    <property type="match status" value="1"/>
</dbReference>
<evidence type="ECO:0000259" key="12">
    <source>
        <dbReference type="Pfam" id="PF00694"/>
    </source>
</evidence>